<feature type="transmembrane region" description="Helical" evidence="1">
    <location>
        <begin position="84"/>
        <end position="102"/>
    </location>
</feature>
<feature type="transmembrane region" description="Helical" evidence="1">
    <location>
        <begin position="278"/>
        <end position="296"/>
    </location>
</feature>
<feature type="transmembrane region" description="Helical" evidence="1">
    <location>
        <begin position="367"/>
        <end position="389"/>
    </location>
</feature>
<accession>A0ABX8Z8L9</accession>
<name>A0ABX8Z8L9_9NEIS</name>
<feature type="transmembrane region" description="Helical" evidence="1">
    <location>
        <begin position="145"/>
        <end position="162"/>
    </location>
</feature>
<dbReference type="Proteomes" id="UP000825679">
    <property type="component" value="Chromosome"/>
</dbReference>
<evidence type="ECO:0000313" key="2">
    <source>
        <dbReference type="EMBL" id="QZA78125.1"/>
    </source>
</evidence>
<evidence type="ECO:0000256" key="1">
    <source>
        <dbReference type="SAM" id="Phobius"/>
    </source>
</evidence>
<keyword evidence="1" id="KW-0812">Transmembrane</keyword>
<keyword evidence="3" id="KW-1185">Reference proteome</keyword>
<proteinExistence type="predicted"/>
<reference evidence="2 3" key="1">
    <citation type="submission" date="2021-08" db="EMBL/GenBank/DDBJ databases">
        <title>complete genome sequencing of Deefgea sp. D25.</title>
        <authorList>
            <person name="Bae J.-W."/>
            <person name="Gim D.-H."/>
        </authorList>
    </citation>
    <scope>NUCLEOTIDE SEQUENCE [LARGE SCALE GENOMIC DNA]</scope>
    <source>
        <strain evidence="2 3">D25</strain>
    </source>
</reference>
<sequence>MAKISTARLSERLLTEQANFSLVLGGPLFQLLRRAHLTDDAEGLLWRRIITISLLAWLPLCLFSLLAGQWVSGAAVPFLFDLEVHVRFLLAIPIMVAAELLVHTRMRKVVQQFLQRRLIPDAALIRFENALHSAFELRNSVKAELILLVLVYTAGLLLWRYVMLLDSDTWYATQTSEGLSLTLAGCWYAGISLPIFQFLLLRWYYRIAIWSRFLWQVSRIELQLLPTHADRLGGLAFLSGTFYAFTPLAAAHGTMLAAMLANRIFYQGAAITDFKFEIGLMVVFIQLLLLAPLLFFSPQLAQAKRNAKREYGLLVMQHNREFDEKWFRSGKPKESPLGNPDMSSLVDLGASFDVVQSMNTVPVKKDAVIFLAVATVAPLIPLALTMMPLEELLKKLLSLLF</sequence>
<feature type="transmembrane region" description="Helical" evidence="1">
    <location>
        <begin position="182"/>
        <end position="205"/>
    </location>
</feature>
<protein>
    <submittedName>
        <fullName evidence="2">Uncharacterized protein</fullName>
    </submittedName>
</protein>
<gene>
    <name evidence="2" type="ORF">K4H28_01430</name>
</gene>
<evidence type="ECO:0000313" key="3">
    <source>
        <dbReference type="Proteomes" id="UP000825679"/>
    </source>
</evidence>
<keyword evidence="1" id="KW-1133">Transmembrane helix</keyword>
<dbReference type="RefSeq" id="WP_221006498.1">
    <property type="nucleotide sequence ID" value="NZ_CP081150.1"/>
</dbReference>
<dbReference type="EMBL" id="CP081150">
    <property type="protein sequence ID" value="QZA78125.1"/>
    <property type="molecule type" value="Genomic_DNA"/>
</dbReference>
<feature type="transmembrane region" description="Helical" evidence="1">
    <location>
        <begin position="54"/>
        <end position="72"/>
    </location>
</feature>
<keyword evidence="1" id="KW-0472">Membrane</keyword>
<organism evidence="2 3">
    <name type="scientific">Deefgea tanakiae</name>
    <dbReference type="NCBI Taxonomy" id="2865840"/>
    <lineage>
        <taxon>Bacteria</taxon>
        <taxon>Pseudomonadati</taxon>
        <taxon>Pseudomonadota</taxon>
        <taxon>Betaproteobacteria</taxon>
        <taxon>Neisseriales</taxon>
        <taxon>Chitinibacteraceae</taxon>
        <taxon>Deefgea</taxon>
    </lineage>
</organism>
<feature type="transmembrane region" description="Helical" evidence="1">
    <location>
        <begin position="241"/>
        <end position="266"/>
    </location>
</feature>